<dbReference type="GO" id="GO:0004497">
    <property type="term" value="F:monooxygenase activity"/>
    <property type="evidence" value="ECO:0007669"/>
    <property type="project" value="InterPro"/>
</dbReference>
<evidence type="ECO:0000313" key="2">
    <source>
        <dbReference type="Proteomes" id="UP000018936"/>
    </source>
</evidence>
<dbReference type="Gene3D" id="1.10.630.10">
    <property type="entry name" value="Cytochrome P450"/>
    <property type="match status" value="1"/>
</dbReference>
<dbReference type="InterPro" id="IPR002401">
    <property type="entry name" value="Cyt_P450_E_grp-I"/>
</dbReference>
<keyword evidence="2" id="KW-1185">Reference proteome</keyword>
<evidence type="ECO:0000313" key="1">
    <source>
        <dbReference type="EMBL" id="ETE57542.1"/>
    </source>
</evidence>
<comment type="caution">
    <text evidence="1">The sequence shown here is derived from an EMBL/GenBank/DDBJ whole genome shotgun (WGS) entry which is preliminary data.</text>
</comment>
<gene>
    <name evidence="1" type="ORF">L345_16740</name>
</gene>
<name>V8N7M4_OPHHA</name>
<dbReference type="AlphaFoldDB" id="V8N7M4"/>
<feature type="non-terminal residue" evidence="1">
    <location>
        <position position="1"/>
    </location>
</feature>
<feature type="non-terminal residue" evidence="1">
    <location>
        <position position="131"/>
    </location>
</feature>
<dbReference type="OrthoDB" id="3934656at2759"/>
<dbReference type="GO" id="GO:0005506">
    <property type="term" value="F:iron ion binding"/>
    <property type="evidence" value="ECO:0007669"/>
    <property type="project" value="InterPro"/>
</dbReference>
<dbReference type="PRINTS" id="PR00463">
    <property type="entry name" value="EP450I"/>
</dbReference>
<sequence length="131" mass="14373">MKGRLLTSVSPPRETAGQVLAFWGLWSCRTCSPQSQPHCRLDLWMPYGDMGMGDVTSQEAGLGVKPSMAVEPVCSTKLRDTYGNVFTFWIGHTPVIVLTGFRAMKNGLIDNSEAMCQRPMFPFSKILGGGK</sequence>
<dbReference type="EMBL" id="AZIM01008228">
    <property type="protein sequence ID" value="ETE57542.1"/>
    <property type="molecule type" value="Genomic_DNA"/>
</dbReference>
<dbReference type="SUPFAM" id="SSF48264">
    <property type="entry name" value="Cytochrome P450"/>
    <property type="match status" value="1"/>
</dbReference>
<organism evidence="1 2">
    <name type="scientific">Ophiophagus hannah</name>
    <name type="common">King cobra</name>
    <name type="synonym">Naja hannah</name>
    <dbReference type="NCBI Taxonomy" id="8665"/>
    <lineage>
        <taxon>Eukaryota</taxon>
        <taxon>Metazoa</taxon>
        <taxon>Chordata</taxon>
        <taxon>Craniata</taxon>
        <taxon>Vertebrata</taxon>
        <taxon>Euteleostomi</taxon>
        <taxon>Lepidosauria</taxon>
        <taxon>Squamata</taxon>
        <taxon>Bifurcata</taxon>
        <taxon>Unidentata</taxon>
        <taxon>Episquamata</taxon>
        <taxon>Toxicofera</taxon>
        <taxon>Serpentes</taxon>
        <taxon>Colubroidea</taxon>
        <taxon>Elapidae</taxon>
        <taxon>Elapinae</taxon>
        <taxon>Ophiophagus</taxon>
    </lineage>
</organism>
<dbReference type="InterPro" id="IPR036396">
    <property type="entry name" value="Cyt_P450_sf"/>
</dbReference>
<dbReference type="GO" id="GO:0016705">
    <property type="term" value="F:oxidoreductase activity, acting on paired donors, with incorporation or reduction of molecular oxygen"/>
    <property type="evidence" value="ECO:0007669"/>
    <property type="project" value="InterPro"/>
</dbReference>
<accession>V8N7M4</accession>
<reference evidence="1 2" key="1">
    <citation type="journal article" date="2013" name="Proc. Natl. Acad. Sci. U.S.A.">
        <title>The king cobra genome reveals dynamic gene evolution and adaptation in the snake venom system.</title>
        <authorList>
            <person name="Vonk F.J."/>
            <person name="Casewell N.R."/>
            <person name="Henkel C.V."/>
            <person name="Heimberg A.M."/>
            <person name="Jansen H.J."/>
            <person name="McCleary R.J."/>
            <person name="Kerkkamp H.M."/>
            <person name="Vos R.A."/>
            <person name="Guerreiro I."/>
            <person name="Calvete J.J."/>
            <person name="Wuster W."/>
            <person name="Woods A.E."/>
            <person name="Logan J.M."/>
            <person name="Harrison R.A."/>
            <person name="Castoe T.A."/>
            <person name="de Koning A.P."/>
            <person name="Pollock D.D."/>
            <person name="Yandell M."/>
            <person name="Calderon D."/>
            <person name="Renjifo C."/>
            <person name="Currier R.B."/>
            <person name="Salgado D."/>
            <person name="Pla D."/>
            <person name="Sanz L."/>
            <person name="Hyder A.S."/>
            <person name="Ribeiro J.M."/>
            <person name="Arntzen J.W."/>
            <person name="van den Thillart G.E."/>
            <person name="Boetzer M."/>
            <person name="Pirovano W."/>
            <person name="Dirks R.P."/>
            <person name="Spaink H.P."/>
            <person name="Duboule D."/>
            <person name="McGlinn E."/>
            <person name="Kini R.M."/>
            <person name="Richardson M.K."/>
        </authorList>
    </citation>
    <scope>NUCLEOTIDE SEQUENCE</scope>
    <source>
        <tissue evidence="1">Blood</tissue>
    </source>
</reference>
<protein>
    <recommendedName>
        <fullName evidence="3">Cytochrome protein</fullName>
    </recommendedName>
</protein>
<dbReference type="GO" id="GO:0020037">
    <property type="term" value="F:heme binding"/>
    <property type="evidence" value="ECO:0007669"/>
    <property type="project" value="InterPro"/>
</dbReference>
<evidence type="ECO:0008006" key="3">
    <source>
        <dbReference type="Google" id="ProtNLM"/>
    </source>
</evidence>
<proteinExistence type="predicted"/>
<dbReference type="Proteomes" id="UP000018936">
    <property type="component" value="Unassembled WGS sequence"/>
</dbReference>